<gene>
    <name evidence="12" type="ORF">IFR04_006057</name>
</gene>
<dbReference type="PANTHER" id="PTHR46179">
    <property type="entry name" value="ZINC FINGER PROTEIN"/>
    <property type="match status" value="1"/>
</dbReference>
<evidence type="ECO:0000256" key="6">
    <source>
        <dbReference type="ARBA" id="ARBA00023015"/>
    </source>
</evidence>
<keyword evidence="7" id="KW-0804">Transcription</keyword>
<evidence type="ECO:0000256" key="8">
    <source>
        <dbReference type="ARBA" id="ARBA00023242"/>
    </source>
</evidence>
<dbReference type="GO" id="GO:0008270">
    <property type="term" value="F:zinc ion binding"/>
    <property type="evidence" value="ECO:0007669"/>
    <property type="project" value="UniProtKB-KW"/>
</dbReference>
<feature type="compositionally biased region" description="Basic residues" evidence="10">
    <location>
        <begin position="1"/>
        <end position="10"/>
    </location>
</feature>
<evidence type="ECO:0000256" key="9">
    <source>
        <dbReference type="PROSITE-ProRule" id="PRU00042"/>
    </source>
</evidence>
<dbReference type="InterPro" id="IPR036236">
    <property type="entry name" value="Znf_C2H2_sf"/>
</dbReference>
<comment type="caution">
    <text evidence="12">The sequence shown here is derived from an EMBL/GenBank/DDBJ whole genome shotgun (WGS) entry which is preliminary data.</text>
</comment>
<feature type="domain" description="C2H2-type" evidence="11">
    <location>
        <begin position="109"/>
        <end position="139"/>
    </location>
</feature>
<dbReference type="SMART" id="SM00355">
    <property type="entry name" value="ZnF_C2H2"/>
    <property type="match status" value="10"/>
</dbReference>
<feature type="domain" description="C2H2-type" evidence="11">
    <location>
        <begin position="297"/>
        <end position="327"/>
    </location>
</feature>
<evidence type="ECO:0000256" key="10">
    <source>
        <dbReference type="SAM" id="MobiDB-lite"/>
    </source>
</evidence>
<dbReference type="OrthoDB" id="4748970at2759"/>
<evidence type="ECO:0000313" key="13">
    <source>
        <dbReference type="Proteomes" id="UP000664132"/>
    </source>
</evidence>
<keyword evidence="6" id="KW-0805">Transcription regulation</keyword>
<evidence type="ECO:0000259" key="11">
    <source>
        <dbReference type="PROSITE" id="PS50157"/>
    </source>
</evidence>
<feature type="region of interest" description="Disordered" evidence="10">
    <location>
        <begin position="1"/>
        <end position="71"/>
    </location>
</feature>
<dbReference type="FunFam" id="3.30.160.60:FF:000125">
    <property type="entry name" value="Putative zinc finger protein 143"/>
    <property type="match status" value="1"/>
</dbReference>
<dbReference type="PANTHER" id="PTHR46179:SF13">
    <property type="entry name" value="C2H2-TYPE DOMAIN-CONTAINING PROTEIN"/>
    <property type="match status" value="1"/>
</dbReference>
<comment type="subcellular location">
    <subcellularLocation>
        <location evidence="1">Nucleus</location>
    </subcellularLocation>
</comment>
<evidence type="ECO:0000313" key="12">
    <source>
        <dbReference type="EMBL" id="KAG4420777.1"/>
    </source>
</evidence>
<dbReference type="EMBL" id="JAFJYH010000077">
    <property type="protein sequence ID" value="KAG4420777.1"/>
    <property type="molecule type" value="Genomic_DNA"/>
</dbReference>
<evidence type="ECO:0000256" key="5">
    <source>
        <dbReference type="ARBA" id="ARBA00022833"/>
    </source>
</evidence>
<evidence type="ECO:0000256" key="2">
    <source>
        <dbReference type="ARBA" id="ARBA00022723"/>
    </source>
</evidence>
<dbReference type="PROSITE" id="PS50157">
    <property type="entry name" value="ZINC_FINGER_C2H2_2"/>
    <property type="match status" value="6"/>
</dbReference>
<proteinExistence type="predicted"/>
<dbReference type="GO" id="GO:0000981">
    <property type="term" value="F:DNA-binding transcription factor activity, RNA polymerase II-specific"/>
    <property type="evidence" value="ECO:0007669"/>
    <property type="project" value="UniProtKB-ARBA"/>
</dbReference>
<dbReference type="Proteomes" id="UP000664132">
    <property type="component" value="Unassembled WGS sequence"/>
</dbReference>
<feature type="compositionally biased region" description="Acidic residues" evidence="10">
    <location>
        <begin position="35"/>
        <end position="44"/>
    </location>
</feature>
<sequence length="566" mass="64302">MASRVGKRKAPASLEDFEKRQRIERPPSPPVEQTQETDDEDDEYRAEGGEFSEEEHIADTPVTPFSPGRKKFPSELKTIKCTYEGCTKTFNRPARLTSHLRTHTNERPYACTYEGCDKTYFEDKHLQQHIKGSHTKERSFPCDWEGCNKSFLTSTRLNRHRNTHTGQHVYRCTAYPPCNEPFRKHQTLQRHIRSVHLLLAPYPCIYVDPVTSAPCNAGFDGATGLRQHVDRVHSATRITCFFCHAPGFKTERELQAHIRKEHANCAFCDIKCSSQRELMKHIEIHHSGITVEQRKNVPCTYAGCNKRFTKQNNLNTHIRTAHMGERFICGTFDFSTYPEFANFDSEDGCGDDFASKASLMDHIRTAHLGLKSIVNANRKKTRFNDGAVDFEDTEDDCVDPADGHGDDDYVPTLKKSKRGKRAKPSLVEELSGIHPRRTIPCLLPTCQDMFIRNYDLDVHMRTAHPLLPADISTSFAAPVDQFPYPVDFDMSHMAMDMGGVGPTFGGALEQPLPGFQDDQNDFSWELQRQALEGGAFWVGADIGSGDFGDTQDEWTQEEEEMRRLIG</sequence>
<dbReference type="SUPFAM" id="SSF57667">
    <property type="entry name" value="beta-beta-alpha zinc fingers"/>
    <property type="match status" value="3"/>
</dbReference>
<keyword evidence="5" id="KW-0862">Zinc</keyword>
<dbReference type="Gene3D" id="3.30.160.60">
    <property type="entry name" value="Classic Zinc Finger"/>
    <property type="match status" value="5"/>
</dbReference>
<keyword evidence="2" id="KW-0479">Metal-binding</keyword>
<feature type="compositionally biased region" description="Basic and acidic residues" evidence="10">
    <location>
        <begin position="16"/>
        <end position="25"/>
    </location>
</feature>
<dbReference type="PROSITE" id="PS00028">
    <property type="entry name" value="ZINC_FINGER_C2H2_1"/>
    <property type="match status" value="5"/>
</dbReference>
<feature type="domain" description="C2H2-type" evidence="11">
    <location>
        <begin position="343"/>
        <end position="372"/>
    </location>
</feature>
<name>A0A8H7W9L1_9HELO</name>
<evidence type="ECO:0000256" key="4">
    <source>
        <dbReference type="ARBA" id="ARBA00022771"/>
    </source>
</evidence>
<keyword evidence="3" id="KW-0677">Repeat</keyword>
<evidence type="ECO:0000256" key="3">
    <source>
        <dbReference type="ARBA" id="ARBA00022737"/>
    </source>
</evidence>
<dbReference type="GO" id="GO:0000978">
    <property type="term" value="F:RNA polymerase II cis-regulatory region sequence-specific DNA binding"/>
    <property type="evidence" value="ECO:0007669"/>
    <property type="project" value="UniProtKB-ARBA"/>
</dbReference>
<reference evidence="12" key="1">
    <citation type="submission" date="2021-02" db="EMBL/GenBank/DDBJ databases">
        <title>Genome sequence Cadophora malorum strain M34.</title>
        <authorList>
            <person name="Stefanovic E."/>
            <person name="Vu D."/>
            <person name="Scully C."/>
            <person name="Dijksterhuis J."/>
            <person name="Roader J."/>
            <person name="Houbraken J."/>
        </authorList>
    </citation>
    <scope>NUCLEOTIDE SEQUENCE</scope>
    <source>
        <strain evidence="12">M34</strain>
    </source>
</reference>
<keyword evidence="4 9" id="KW-0863">Zinc-finger</keyword>
<feature type="domain" description="C2H2-type" evidence="11">
    <location>
        <begin position="79"/>
        <end position="108"/>
    </location>
</feature>
<dbReference type="GO" id="GO:0005634">
    <property type="term" value="C:nucleus"/>
    <property type="evidence" value="ECO:0007669"/>
    <property type="project" value="UniProtKB-SubCell"/>
</dbReference>
<feature type="domain" description="C2H2-type" evidence="11">
    <location>
        <begin position="140"/>
        <end position="169"/>
    </location>
</feature>
<keyword evidence="8" id="KW-0539">Nucleus</keyword>
<dbReference type="InterPro" id="IPR051061">
    <property type="entry name" value="Zinc_finger_trans_reg"/>
</dbReference>
<keyword evidence="13" id="KW-1185">Reference proteome</keyword>
<organism evidence="12 13">
    <name type="scientific">Cadophora malorum</name>
    <dbReference type="NCBI Taxonomy" id="108018"/>
    <lineage>
        <taxon>Eukaryota</taxon>
        <taxon>Fungi</taxon>
        <taxon>Dikarya</taxon>
        <taxon>Ascomycota</taxon>
        <taxon>Pezizomycotina</taxon>
        <taxon>Leotiomycetes</taxon>
        <taxon>Helotiales</taxon>
        <taxon>Ploettnerulaceae</taxon>
        <taxon>Cadophora</taxon>
    </lineage>
</organism>
<accession>A0A8H7W9L1</accession>
<dbReference type="AlphaFoldDB" id="A0A8H7W9L1"/>
<evidence type="ECO:0000256" key="7">
    <source>
        <dbReference type="ARBA" id="ARBA00023163"/>
    </source>
</evidence>
<evidence type="ECO:0000256" key="1">
    <source>
        <dbReference type="ARBA" id="ARBA00004123"/>
    </source>
</evidence>
<dbReference type="Pfam" id="PF00096">
    <property type="entry name" value="zf-C2H2"/>
    <property type="match status" value="2"/>
</dbReference>
<dbReference type="InterPro" id="IPR013087">
    <property type="entry name" value="Znf_C2H2_type"/>
</dbReference>
<feature type="domain" description="C2H2-type" evidence="11">
    <location>
        <begin position="170"/>
        <end position="201"/>
    </location>
</feature>
<protein>
    <recommendedName>
        <fullName evidence="11">C2H2-type domain-containing protein</fullName>
    </recommendedName>
</protein>